<dbReference type="EMBL" id="CP009458">
    <property type="protein sequence ID" value="AIR62973.1"/>
    <property type="molecule type" value="Genomic_DNA"/>
</dbReference>
<protein>
    <recommendedName>
        <fullName evidence="3">Acyltransferase</fullName>
    </recommendedName>
</protein>
<dbReference type="RefSeq" id="WP_039295149.1">
    <property type="nucleotide sequence ID" value="NZ_CP009458.1"/>
</dbReference>
<organism evidence="1 2">
    <name type="scientific">Cedecea neteri</name>
    <dbReference type="NCBI Taxonomy" id="158822"/>
    <lineage>
        <taxon>Bacteria</taxon>
        <taxon>Pseudomonadati</taxon>
        <taxon>Pseudomonadota</taxon>
        <taxon>Gammaproteobacteria</taxon>
        <taxon>Enterobacterales</taxon>
        <taxon>Enterobacteriaceae</taxon>
        <taxon>Cedecea</taxon>
    </lineage>
</organism>
<dbReference type="PANTHER" id="PTHR23416">
    <property type="entry name" value="SIALIC ACID SYNTHASE-RELATED"/>
    <property type="match status" value="1"/>
</dbReference>
<dbReference type="PANTHER" id="PTHR23416:SF78">
    <property type="entry name" value="LIPOPOLYSACCHARIDE BIOSYNTHESIS O-ACETYL TRANSFERASE WBBJ-RELATED"/>
    <property type="match status" value="1"/>
</dbReference>
<dbReference type="InterPro" id="IPR051159">
    <property type="entry name" value="Hexapeptide_acetyltransf"/>
</dbReference>
<dbReference type="InterPro" id="IPR001451">
    <property type="entry name" value="Hexapep"/>
</dbReference>
<dbReference type="KEGG" id="cem:LH23_20650"/>
<evidence type="ECO:0000313" key="2">
    <source>
        <dbReference type="Proteomes" id="UP000029516"/>
    </source>
</evidence>
<dbReference type="InterPro" id="IPR011004">
    <property type="entry name" value="Trimer_LpxA-like_sf"/>
</dbReference>
<dbReference type="AlphaFoldDB" id="A0AAN0S7F8"/>
<evidence type="ECO:0000313" key="1">
    <source>
        <dbReference type="EMBL" id="AIR62973.1"/>
    </source>
</evidence>
<dbReference type="Gene3D" id="2.160.10.10">
    <property type="entry name" value="Hexapeptide repeat proteins"/>
    <property type="match status" value="1"/>
</dbReference>
<dbReference type="SUPFAM" id="SSF51161">
    <property type="entry name" value="Trimeric LpxA-like enzymes"/>
    <property type="match status" value="1"/>
</dbReference>
<evidence type="ECO:0008006" key="3">
    <source>
        <dbReference type="Google" id="ProtNLM"/>
    </source>
</evidence>
<dbReference type="Proteomes" id="UP000029516">
    <property type="component" value="Chromosome"/>
</dbReference>
<proteinExistence type="predicted"/>
<name>A0AAN0S7F8_9ENTR</name>
<reference evidence="1 2" key="1">
    <citation type="submission" date="2014-09" db="EMBL/GenBank/DDBJ databases">
        <authorList>
            <person name="Chan K.-G."/>
        </authorList>
    </citation>
    <scope>NUCLEOTIDE SEQUENCE [LARGE SCALE GENOMIC DNA]</scope>
    <source>
        <strain evidence="1 2">M006</strain>
    </source>
</reference>
<dbReference type="Pfam" id="PF00132">
    <property type="entry name" value="Hexapep"/>
    <property type="match status" value="1"/>
</dbReference>
<dbReference type="CDD" id="cd04647">
    <property type="entry name" value="LbH_MAT_like"/>
    <property type="match status" value="1"/>
</dbReference>
<sequence length="172" mass="18950">MIGFFNQCLLKLKLFTKFRNKIHVGKNTFIHKNPTLIVRTTEKGKGLFIHDGVYIGREVNIHTASKIVISKNCVISDYVYISSMAHGIDPGKGPILSQQDTDKGEIVLGENVFVGFNAKILPGVILGDWTIVGAGAVVTKSFPGFCIVAGNPAKVIKKYNHDLHQWETNDVN</sequence>
<accession>A0AAN0S7F8</accession>
<gene>
    <name evidence="1" type="ORF">LH23_20650</name>
</gene>